<dbReference type="Gramene" id="PRQ26654">
    <property type="protein sequence ID" value="PRQ26654"/>
    <property type="gene ID" value="RchiOBHm_Chr6g0296941"/>
</dbReference>
<gene>
    <name evidence="1" type="ORF">RchiOBHm_Chr6g0296941</name>
</gene>
<keyword evidence="2" id="KW-1185">Reference proteome</keyword>
<protein>
    <submittedName>
        <fullName evidence="1">Uncharacterized protein</fullName>
    </submittedName>
</protein>
<organism evidence="1 2">
    <name type="scientific">Rosa chinensis</name>
    <name type="common">China rose</name>
    <dbReference type="NCBI Taxonomy" id="74649"/>
    <lineage>
        <taxon>Eukaryota</taxon>
        <taxon>Viridiplantae</taxon>
        <taxon>Streptophyta</taxon>
        <taxon>Embryophyta</taxon>
        <taxon>Tracheophyta</taxon>
        <taxon>Spermatophyta</taxon>
        <taxon>Magnoliopsida</taxon>
        <taxon>eudicotyledons</taxon>
        <taxon>Gunneridae</taxon>
        <taxon>Pentapetalae</taxon>
        <taxon>rosids</taxon>
        <taxon>fabids</taxon>
        <taxon>Rosales</taxon>
        <taxon>Rosaceae</taxon>
        <taxon>Rosoideae</taxon>
        <taxon>Rosoideae incertae sedis</taxon>
        <taxon>Rosa</taxon>
    </lineage>
</organism>
<proteinExistence type="predicted"/>
<accession>A0A2P6PXK2</accession>
<evidence type="ECO:0000313" key="1">
    <source>
        <dbReference type="EMBL" id="PRQ26654.1"/>
    </source>
</evidence>
<evidence type="ECO:0000313" key="2">
    <source>
        <dbReference type="Proteomes" id="UP000238479"/>
    </source>
</evidence>
<name>A0A2P6PXK2_ROSCH</name>
<sequence>MPPHNNFLVVFMMWNFTIFRENSIVKRMKWLKLLPASAFQQARLTKSSQLRENRCHLWPRGVCRPMSLSLTCHLVIGDFT</sequence>
<dbReference type="Proteomes" id="UP000238479">
    <property type="component" value="Chromosome 6"/>
</dbReference>
<comment type="caution">
    <text evidence="1">The sequence shown here is derived from an EMBL/GenBank/DDBJ whole genome shotgun (WGS) entry which is preliminary data.</text>
</comment>
<dbReference type="AlphaFoldDB" id="A0A2P6PXK2"/>
<reference evidence="1 2" key="1">
    <citation type="journal article" date="2018" name="Nat. Genet.">
        <title>The Rosa genome provides new insights in the design of modern roses.</title>
        <authorList>
            <person name="Bendahmane M."/>
        </authorList>
    </citation>
    <scope>NUCLEOTIDE SEQUENCE [LARGE SCALE GENOMIC DNA]</scope>
    <source>
        <strain evidence="2">cv. Old Blush</strain>
    </source>
</reference>
<dbReference type="EMBL" id="PDCK01000044">
    <property type="protein sequence ID" value="PRQ26654.1"/>
    <property type="molecule type" value="Genomic_DNA"/>
</dbReference>